<evidence type="ECO:0000313" key="3">
    <source>
        <dbReference type="EMBL" id="CAH7668119.1"/>
    </source>
</evidence>
<keyword evidence="4" id="KW-1185">Reference proteome</keyword>
<dbReference type="InterPro" id="IPR022617">
    <property type="entry name" value="Rad60/SUMO-like_dom"/>
</dbReference>
<dbReference type="Proteomes" id="UP001153365">
    <property type="component" value="Unassembled WGS sequence"/>
</dbReference>
<sequence length="184" mass="20532">MSGPGKRTGSTPAAGTDFPTTWDRSKYKAGNFEGSGQGTKTRLMILDCVEMGVSVGHEDWGLWKLSESNLGRNLLTMKMMKSPPVWSLSSPKALRTGSTTQAHQHQGADGWLRRPIWLDQNSIRFMFDGVKIKPDDTPTKLDMNNNDKIKVMIEQVGGTKTWCGYGQQLLEELCWHSQRTSAEL</sequence>
<protein>
    <recommendedName>
        <fullName evidence="2">Ubiquitin-like domain-containing protein</fullName>
    </recommendedName>
</protein>
<reference evidence="3" key="1">
    <citation type="submission" date="2022-06" db="EMBL/GenBank/DDBJ databases">
        <authorList>
            <consortium name="SYNGENTA / RWTH Aachen University"/>
        </authorList>
    </citation>
    <scope>NUCLEOTIDE SEQUENCE</scope>
</reference>
<dbReference type="InterPro" id="IPR029071">
    <property type="entry name" value="Ubiquitin-like_domsf"/>
</dbReference>
<feature type="region of interest" description="Disordered" evidence="1">
    <location>
        <begin position="1"/>
        <end position="33"/>
    </location>
</feature>
<accession>A0AAV0AJU2</accession>
<gene>
    <name evidence="3" type="ORF">PPACK8108_LOCUS2596</name>
</gene>
<proteinExistence type="predicted"/>
<organism evidence="3 4">
    <name type="scientific">Phakopsora pachyrhizi</name>
    <name type="common">Asian soybean rust disease fungus</name>
    <dbReference type="NCBI Taxonomy" id="170000"/>
    <lineage>
        <taxon>Eukaryota</taxon>
        <taxon>Fungi</taxon>
        <taxon>Dikarya</taxon>
        <taxon>Basidiomycota</taxon>
        <taxon>Pucciniomycotina</taxon>
        <taxon>Pucciniomycetes</taxon>
        <taxon>Pucciniales</taxon>
        <taxon>Phakopsoraceae</taxon>
        <taxon>Phakopsora</taxon>
    </lineage>
</organism>
<feature type="domain" description="Ubiquitin-like" evidence="2">
    <location>
        <begin position="121"/>
        <end position="158"/>
    </location>
</feature>
<dbReference type="Gene3D" id="3.10.20.90">
    <property type="entry name" value="Phosphatidylinositol 3-kinase Catalytic Subunit, Chain A, domain 1"/>
    <property type="match status" value="1"/>
</dbReference>
<dbReference type="InterPro" id="IPR000626">
    <property type="entry name" value="Ubiquitin-like_dom"/>
</dbReference>
<dbReference type="SUPFAM" id="SSF54236">
    <property type="entry name" value="Ubiquitin-like"/>
    <property type="match status" value="1"/>
</dbReference>
<dbReference type="AlphaFoldDB" id="A0AAV0AJU2"/>
<evidence type="ECO:0000256" key="1">
    <source>
        <dbReference type="SAM" id="MobiDB-lite"/>
    </source>
</evidence>
<comment type="caution">
    <text evidence="3">The sequence shown here is derived from an EMBL/GenBank/DDBJ whole genome shotgun (WGS) entry which is preliminary data.</text>
</comment>
<name>A0AAV0AJU2_PHAPC</name>
<evidence type="ECO:0000259" key="2">
    <source>
        <dbReference type="PROSITE" id="PS50053"/>
    </source>
</evidence>
<dbReference type="Pfam" id="PF11976">
    <property type="entry name" value="Rad60-SLD"/>
    <property type="match status" value="1"/>
</dbReference>
<evidence type="ECO:0000313" key="4">
    <source>
        <dbReference type="Proteomes" id="UP001153365"/>
    </source>
</evidence>
<dbReference type="PROSITE" id="PS50053">
    <property type="entry name" value="UBIQUITIN_2"/>
    <property type="match status" value="1"/>
</dbReference>
<dbReference type="EMBL" id="CALTRL010000446">
    <property type="protein sequence ID" value="CAH7668119.1"/>
    <property type="molecule type" value="Genomic_DNA"/>
</dbReference>